<dbReference type="EMBL" id="JBBWWR010000005">
    <property type="protein sequence ID" value="KAK8966983.1"/>
    <property type="molecule type" value="Genomic_DNA"/>
</dbReference>
<sequence>MGPPWLFKFRALYQLHLVKAEVARAFIPRIFKLVEAFVFKCFFGYLLSCFFLWGFFALILPK</sequence>
<evidence type="ECO:0000313" key="3">
    <source>
        <dbReference type="Proteomes" id="UP001412067"/>
    </source>
</evidence>
<keyword evidence="1" id="KW-1133">Transmembrane helix</keyword>
<evidence type="ECO:0000256" key="1">
    <source>
        <dbReference type="SAM" id="Phobius"/>
    </source>
</evidence>
<keyword evidence="1" id="KW-0472">Membrane</keyword>
<dbReference type="Proteomes" id="UP001412067">
    <property type="component" value="Unassembled WGS sequence"/>
</dbReference>
<protein>
    <submittedName>
        <fullName evidence="2">Uncharacterized protein</fullName>
    </submittedName>
</protein>
<dbReference type="PANTHER" id="PTHR35467:SF2">
    <property type="entry name" value="PROTEIN NEOXANTHIN-DEFICIENT 1"/>
    <property type="match status" value="1"/>
</dbReference>
<evidence type="ECO:0000313" key="2">
    <source>
        <dbReference type="EMBL" id="KAK8966983.1"/>
    </source>
</evidence>
<dbReference type="InterPro" id="IPR039343">
    <property type="entry name" value="NDX1-like"/>
</dbReference>
<comment type="caution">
    <text evidence="2">The sequence shown here is derived from an EMBL/GenBank/DDBJ whole genome shotgun (WGS) entry which is preliminary data.</text>
</comment>
<dbReference type="PANTHER" id="PTHR35467">
    <property type="match status" value="1"/>
</dbReference>
<accession>A0ABR2MVN0</accession>
<keyword evidence="1" id="KW-0812">Transmembrane</keyword>
<organism evidence="2 3">
    <name type="scientific">Platanthera guangdongensis</name>
    <dbReference type="NCBI Taxonomy" id="2320717"/>
    <lineage>
        <taxon>Eukaryota</taxon>
        <taxon>Viridiplantae</taxon>
        <taxon>Streptophyta</taxon>
        <taxon>Embryophyta</taxon>
        <taxon>Tracheophyta</taxon>
        <taxon>Spermatophyta</taxon>
        <taxon>Magnoliopsida</taxon>
        <taxon>Liliopsida</taxon>
        <taxon>Asparagales</taxon>
        <taxon>Orchidaceae</taxon>
        <taxon>Orchidoideae</taxon>
        <taxon>Orchideae</taxon>
        <taxon>Orchidinae</taxon>
        <taxon>Platanthera</taxon>
    </lineage>
</organism>
<gene>
    <name evidence="2" type="ORF">KSP40_PGU015534</name>
</gene>
<keyword evidence="3" id="KW-1185">Reference proteome</keyword>
<proteinExistence type="predicted"/>
<feature type="transmembrane region" description="Helical" evidence="1">
    <location>
        <begin position="37"/>
        <end position="60"/>
    </location>
</feature>
<name>A0ABR2MVN0_9ASPA</name>
<reference evidence="2 3" key="1">
    <citation type="journal article" date="2022" name="Nat. Plants">
        <title>Genomes of leafy and leafless Platanthera orchids illuminate the evolution of mycoheterotrophy.</title>
        <authorList>
            <person name="Li M.H."/>
            <person name="Liu K.W."/>
            <person name="Li Z."/>
            <person name="Lu H.C."/>
            <person name="Ye Q.L."/>
            <person name="Zhang D."/>
            <person name="Wang J.Y."/>
            <person name="Li Y.F."/>
            <person name="Zhong Z.M."/>
            <person name="Liu X."/>
            <person name="Yu X."/>
            <person name="Liu D.K."/>
            <person name="Tu X.D."/>
            <person name="Liu B."/>
            <person name="Hao Y."/>
            <person name="Liao X.Y."/>
            <person name="Jiang Y.T."/>
            <person name="Sun W.H."/>
            <person name="Chen J."/>
            <person name="Chen Y.Q."/>
            <person name="Ai Y."/>
            <person name="Zhai J.W."/>
            <person name="Wu S.S."/>
            <person name="Zhou Z."/>
            <person name="Hsiao Y.Y."/>
            <person name="Wu W.L."/>
            <person name="Chen Y.Y."/>
            <person name="Lin Y.F."/>
            <person name="Hsu J.L."/>
            <person name="Li C.Y."/>
            <person name="Wang Z.W."/>
            <person name="Zhao X."/>
            <person name="Zhong W.Y."/>
            <person name="Ma X.K."/>
            <person name="Ma L."/>
            <person name="Huang J."/>
            <person name="Chen G.Z."/>
            <person name="Huang M.Z."/>
            <person name="Huang L."/>
            <person name="Peng D.H."/>
            <person name="Luo Y.B."/>
            <person name="Zou S.Q."/>
            <person name="Chen S.P."/>
            <person name="Lan S."/>
            <person name="Tsai W.C."/>
            <person name="Van de Peer Y."/>
            <person name="Liu Z.J."/>
        </authorList>
    </citation>
    <scope>NUCLEOTIDE SEQUENCE [LARGE SCALE GENOMIC DNA]</scope>
    <source>
        <strain evidence="2">Lor288</strain>
    </source>
</reference>